<feature type="compositionally biased region" description="Basic and acidic residues" evidence="1">
    <location>
        <begin position="294"/>
        <end position="303"/>
    </location>
</feature>
<organism evidence="2 3">
    <name type="scientific">Aspergillus homomorphus (strain CBS 101889)</name>
    <dbReference type="NCBI Taxonomy" id="1450537"/>
    <lineage>
        <taxon>Eukaryota</taxon>
        <taxon>Fungi</taxon>
        <taxon>Dikarya</taxon>
        <taxon>Ascomycota</taxon>
        <taxon>Pezizomycotina</taxon>
        <taxon>Eurotiomycetes</taxon>
        <taxon>Eurotiomycetidae</taxon>
        <taxon>Eurotiales</taxon>
        <taxon>Aspergillaceae</taxon>
        <taxon>Aspergillus</taxon>
        <taxon>Aspergillus subgen. Circumdati</taxon>
    </lineage>
</organism>
<reference evidence="2 3" key="1">
    <citation type="submission" date="2018-02" db="EMBL/GenBank/DDBJ databases">
        <title>The genomes of Aspergillus section Nigri reveals drivers in fungal speciation.</title>
        <authorList>
            <consortium name="DOE Joint Genome Institute"/>
            <person name="Vesth T.C."/>
            <person name="Nybo J."/>
            <person name="Theobald S."/>
            <person name="Brandl J."/>
            <person name="Frisvad J.C."/>
            <person name="Nielsen K.F."/>
            <person name="Lyhne E.K."/>
            <person name="Kogle M.E."/>
            <person name="Kuo A."/>
            <person name="Riley R."/>
            <person name="Clum A."/>
            <person name="Nolan M."/>
            <person name="Lipzen A."/>
            <person name="Salamov A."/>
            <person name="Henrissat B."/>
            <person name="Wiebenga A."/>
            <person name="De vries R.P."/>
            <person name="Grigoriev I.V."/>
            <person name="Mortensen U.H."/>
            <person name="Andersen M.R."/>
            <person name="Baker S.E."/>
        </authorList>
    </citation>
    <scope>NUCLEOTIDE SEQUENCE [LARGE SCALE GENOMIC DNA]</scope>
    <source>
        <strain evidence="2 3">CBS 101889</strain>
    </source>
</reference>
<evidence type="ECO:0000313" key="3">
    <source>
        <dbReference type="Proteomes" id="UP000248961"/>
    </source>
</evidence>
<dbReference type="GeneID" id="37202260"/>
<feature type="compositionally biased region" description="Acidic residues" evidence="1">
    <location>
        <begin position="166"/>
        <end position="182"/>
    </location>
</feature>
<dbReference type="EMBL" id="KZ824267">
    <property type="protein sequence ID" value="RAL17299.1"/>
    <property type="molecule type" value="Genomic_DNA"/>
</dbReference>
<feature type="compositionally biased region" description="Polar residues" evidence="1">
    <location>
        <begin position="442"/>
        <end position="464"/>
    </location>
</feature>
<feature type="region of interest" description="Disordered" evidence="1">
    <location>
        <begin position="158"/>
        <end position="182"/>
    </location>
</feature>
<feature type="compositionally biased region" description="Polar residues" evidence="1">
    <location>
        <begin position="280"/>
        <end position="290"/>
    </location>
</feature>
<dbReference type="AlphaFoldDB" id="A0A395IBX7"/>
<proteinExistence type="predicted"/>
<dbReference type="VEuPathDB" id="FungiDB:BO97DRAFT_439264"/>
<feature type="compositionally biased region" description="Acidic residues" evidence="1">
    <location>
        <begin position="429"/>
        <end position="441"/>
    </location>
</feature>
<sequence length="830" mass="92131">MDGLFWSVRQAAAAAAAAAFSCDAAVFPVEVQTLWASKMPRSPQSAASRRRKRDSTIQSVDILNTVMHTFSPAKSHVKASLPLPRRTRSTTLAESRLPRDDFWDVSRSPPAPASEPRRRLSKKLTTPQSSWKSRLRSFTEDTTFGSVVIQSNDEGYDRAIAKDNDGSIDEEGEYDNAGEEEDASDIVDILGKEAYGHDNDIEMLDVQDDKSSEDVSSPINLFSEESDQEVTVAQHNSRSPSMVDDNLPRLQPAEQRERLGIAHSKSAKDTSRSVDEQGHASETSDNSQSPPRSPPHDGSKTKGESASPSGQGAGGNLVDFVNPSPEPTTRAKQRGKASEVAETLSFLSSVGGEGRRITRGALAAAALASSSRSHSIEEQAPGTKKPQAVRSTKIHATRSREKMHDPGDPQSPNGHRETLGIPDDHRESSEDDECNPVESDNDSNGSCASGVHSSEFASSPITSPTKRRRTDAPSQTTQAMLPPHEPVVAVPISGAPAHGTETHQPSRSNSNDDENSSQSSDDELDFLADSPWFQKALKADNQKQSWKAIIRQGRKFARVSQSSSTAELDLIQKPLRSFIALYIGLLEGLKDGRGPSEYEASRCDRLLRKVVKERCRLRDKVYHLSKRGTSFKEQSMALVRAFYKEVIPPMARLLLLCYEVYYMDEKLFLESYEHLGKSLTVLSESCKWVDSIAQCLDSITCLESDLRRALEKLVQSLNYGRLKKPERPKTPEQGTEVVVARKARITSKEWTKDEEMALIRGLKIHPEAAQNRYQSVRSFSLKELKDRHILDIRLKSREMYTAIRPQIREELKTAEGQQKWAWLMSIPNSR</sequence>
<keyword evidence="3" id="KW-1185">Reference proteome</keyword>
<feature type="compositionally biased region" description="Basic and acidic residues" evidence="1">
    <location>
        <begin position="398"/>
        <end position="407"/>
    </location>
</feature>
<dbReference type="STRING" id="1450537.A0A395IBX7"/>
<feature type="compositionally biased region" description="Acidic residues" evidence="1">
    <location>
        <begin position="511"/>
        <end position="523"/>
    </location>
</feature>
<feature type="compositionally biased region" description="Basic and acidic residues" evidence="1">
    <location>
        <begin position="254"/>
        <end position="279"/>
    </location>
</feature>
<feature type="compositionally biased region" description="Basic and acidic residues" evidence="1">
    <location>
        <begin position="414"/>
        <end position="428"/>
    </location>
</feature>
<feature type="compositionally biased region" description="Polar residues" evidence="1">
    <location>
        <begin position="229"/>
        <end position="240"/>
    </location>
</feature>
<protein>
    <submittedName>
        <fullName evidence="2">Uncharacterized protein</fullName>
    </submittedName>
</protein>
<name>A0A395IBX7_ASPHC</name>
<gene>
    <name evidence="2" type="ORF">BO97DRAFT_439264</name>
</gene>
<evidence type="ECO:0000313" key="2">
    <source>
        <dbReference type="EMBL" id="RAL17299.1"/>
    </source>
</evidence>
<dbReference type="Proteomes" id="UP000248961">
    <property type="component" value="Unassembled WGS sequence"/>
</dbReference>
<feature type="region of interest" description="Disordered" evidence="1">
    <location>
        <begin position="75"/>
        <end position="94"/>
    </location>
</feature>
<feature type="region of interest" description="Disordered" evidence="1">
    <location>
        <begin position="101"/>
        <end position="126"/>
    </location>
</feature>
<dbReference type="RefSeq" id="XP_025556453.1">
    <property type="nucleotide sequence ID" value="XM_025697971.1"/>
</dbReference>
<feature type="region of interest" description="Disordered" evidence="1">
    <location>
        <begin position="366"/>
        <end position="523"/>
    </location>
</feature>
<evidence type="ECO:0000256" key="1">
    <source>
        <dbReference type="SAM" id="MobiDB-lite"/>
    </source>
</evidence>
<accession>A0A395IBX7</accession>
<dbReference type="OrthoDB" id="5431211at2759"/>
<feature type="region of interest" description="Disordered" evidence="1">
    <location>
        <begin position="200"/>
        <end position="339"/>
    </location>
</feature>